<dbReference type="InterPro" id="IPR012338">
    <property type="entry name" value="Beta-lactam/transpept-like"/>
</dbReference>
<keyword evidence="6" id="KW-1185">Reference proteome</keyword>
<dbReference type="SUPFAM" id="SSF56601">
    <property type="entry name" value="beta-lactamase/transpeptidase-like"/>
    <property type="match status" value="1"/>
</dbReference>
<dbReference type="Pfam" id="PF13354">
    <property type="entry name" value="Beta-lactamase2"/>
    <property type="match status" value="1"/>
</dbReference>
<proteinExistence type="predicted"/>
<feature type="domain" description="Beta-lactamase class A catalytic" evidence="4">
    <location>
        <begin position="57"/>
        <end position="176"/>
    </location>
</feature>
<dbReference type="PANTHER" id="PTHR35333">
    <property type="entry name" value="BETA-LACTAMASE"/>
    <property type="match status" value="1"/>
</dbReference>
<dbReference type="Proteomes" id="UP001296706">
    <property type="component" value="Unassembled WGS sequence"/>
</dbReference>
<dbReference type="RefSeq" id="WP_169398835.1">
    <property type="nucleotide sequence ID" value="NZ_BAAAJH010000005.1"/>
</dbReference>
<gene>
    <name evidence="5" type="ORF">HF577_27310</name>
</gene>
<evidence type="ECO:0000256" key="3">
    <source>
        <dbReference type="SAM" id="SignalP"/>
    </source>
</evidence>
<dbReference type="PANTHER" id="PTHR35333:SF5">
    <property type="entry name" value="CONSERVED LIPOPROTEIN LPQF-RELATED"/>
    <property type="match status" value="1"/>
</dbReference>
<dbReference type="Gene3D" id="3.40.710.10">
    <property type="entry name" value="DD-peptidase/beta-lactamase superfamily"/>
    <property type="match status" value="1"/>
</dbReference>
<dbReference type="PROSITE" id="PS51318">
    <property type="entry name" value="TAT"/>
    <property type="match status" value="1"/>
</dbReference>
<name>A0ABX1RN59_9PSEU</name>
<sequence length="382" mass="38883">MTLSRRQLIVTTALLAVGTACTAAPPATTTPAQPRPIDSADALVDWIAAHPGAASVLVDDGRGRRVAHLADRSRPLASAAKVVHLTAYAQAVVAGRLDPDARVSVAEWERWYVPGTDGSAHRQALQMLGVGPDDTVRWDDLVAVMTAASDSAVPDLLRETLGDAALVAAATAGGWTAPDLPSFGGEGLLTPGAFTDDPPPGPADRRAAAVAALRRYAGDPAWRAAVAQRAAAIEAAAQDPAAQAAPPAADPALDRLMEWFDGGPAGTVAQLAGMHRAAATDGFGAEVAAIVRGHLERPLADRLPPGVLGAGQKGGSLPGILTNAVTVRRADATVGVAVVALSGMPLPDYQQALTAGAPLLLSQQVLLDDALLTRLGTAVGVR</sequence>
<evidence type="ECO:0000313" key="5">
    <source>
        <dbReference type="EMBL" id="NMH80785.1"/>
    </source>
</evidence>
<evidence type="ECO:0000313" key="6">
    <source>
        <dbReference type="Proteomes" id="UP001296706"/>
    </source>
</evidence>
<accession>A0ABX1RN59</accession>
<evidence type="ECO:0000256" key="1">
    <source>
        <dbReference type="ARBA" id="ARBA00018879"/>
    </source>
</evidence>
<organism evidence="5 6">
    <name type="scientific">Pseudonocardia xinjiangensis</name>
    <dbReference type="NCBI Taxonomy" id="75289"/>
    <lineage>
        <taxon>Bacteria</taxon>
        <taxon>Bacillati</taxon>
        <taxon>Actinomycetota</taxon>
        <taxon>Actinomycetes</taxon>
        <taxon>Pseudonocardiales</taxon>
        <taxon>Pseudonocardiaceae</taxon>
        <taxon>Pseudonocardia</taxon>
    </lineage>
</organism>
<dbReference type="InterPro" id="IPR045155">
    <property type="entry name" value="Beta-lactam_cat"/>
</dbReference>
<feature type="signal peptide" evidence="3">
    <location>
        <begin position="1"/>
        <end position="23"/>
    </location>
</feature>
<dbReference type="GO" id="GO:0016787">
    <property type="term" value="F:hydrolase activity"/>
    <property type="evidence" value="ECO:0007669"/>
    <property type="project" value="UniProtKB-KW"/>
</dbReference>
<keyword evidence="3" id="KW-0732">Signal</keyword>
<feature type="chain" id="PRO_5045854125" description="Beta-lactamase" evidence="3">
    <location>
        <begin position="24"/>
        <end position="382"/>
    </location>
</feature>
<dbReference type="InterPro" id="IPR000871">
    <property type="entry name" value="Beta-lactam_class-A"/>
</dbReference>
<comment type="caution">
    <text evidence="5">The sequence shown here is derived from an EMBL/GenBank/DDBJ whole genome shotgun (WGS) entry which is preliminary data.</text>
</comment>
<dbReference type="InterPro" id="IPR006311">
    <property type="entry name" value="TAT_signal"/>
</dbReference>
<keyword evidence="5" id="KW-0378">Hydrolase</keyword>
<dbReference type="EMBL" id="JAAXKY010000114">
    <property type="protein sequence ID" value="NMH80785.1"/>
    <property type="molecule type" value="Genomic_DNA"/>
</dbReference>
<reference evidence="5 6" key="1">
    <citation type="submission" date="2020-04" db="EMBL/GenBank/DDBJ databases">
        <authorList>
            <person name="Klaysubun C."/>
            <person name="Duangmal K."/>
            <person name="Lipun K."/>
        </authorList>
    </citation>
    <scope>NUCLEOTIDE SEQUENCE [LARGE SCALE GENOMIC DNA]</scope>
    <source>
        <strain evidence="5 6">JCM 11839</strain>
    </source>
</reference>
<dbReference type="PROSITE" id="PS51257">
    <property type="entry name" value="PROKAR_LIPOPROTEIN"/>
    <property type="match status" value="1"/>
</dbReference>
<protein>
    <recommendedName>
        <fullName evidence="1">Beta-lactamase</fullName>
    </recommendedName>
    <alternativeName>
        <fullName evidence="2">Penicillinase</fullName>
    </alternativeName>
</protein>
<evidence type="ECO:0000256" key="2">
    <source>
        <dbReference type="ARBA" id="ARBA00030171"/>
    </source>
</evidence>
<evidence type="ECO:0000259" key="4">
    <source>
        <dbReference type="Pfam" id="PF13354"/>
    </source>
</evidence>